<evidence type="ECO:0000313" key="1">
    <source>
        <dbReference type="EMBL" id="KAK1863862.1"/>
    </source>
</evidence>
<protein>
    <submittedName>
        <fullName evidence="1">Uncharacterized protein</fullName>
    </submittedName>
</protein>
<dbReference type="EMBL" id="CM020619">
    <property type="protein sequence ID" value="KAK1863862.1"/>
    <property type="molecule type" value="Genomic_DNA"/>
</dbReference>
<reference evidence="1" key="1">
    <citation type="submission" date="2019-11" db="EMBL/GenBank/DDBJ databases">
        <title>Nori genome reveals adaptations in red seaweeds to the harsh intertidal environment.</title>
        <authorList>
            <person name="Wang D."/>
            <person name="Mao Y."/>
        </authorList>
    </citation>
    <scope>NUCLEOTIDE SEQUENCE</scope>
    <source>
        <tissue evidence="1">Gametophyte</tissue>
    </source>
</reference>
<accession>A0ACC3C237</accession>
<comment type="caution">
    <text evidence="1">The sequence shown here is derived from an EMBL/GenBank/DDBJ whole genome shotgun (WGS) entry which is preliminary data.</text>
</comment>
<name>A0ACC3C237_PYRYE</name>
<sequence>MFFEMFDEWCGSKPGAVVGEGSMSSLRDVLDSPNAFLNAVNDEVFSAVLGEGWRRVSLTEGGVSYEAYSTPVLDLILGLSEENAVQLWSAHKLYPVRVRLVNDVMKQEEWHTVAYIPVVRAEQESAAGERERLRRCGKLKRVLYLAFSSAICASHDGVELKRGGRTFLAFPRILCSRSHLEIAGRIDVGCPESNPLHRTYVNQALWTTAPRVESLTSWARYGVFTPNPYSTDRWVRYTWQSRYCHILQYICDKPEERFVLGFKTGLCGRPCSSCDALLSDIGGVRALRACDRAAIATLERQHQGFRFRWDRRFREGRLALEAVDSTNSVLPAIATMAGLSIPPYMLFKTVGFDILHQGVSYATRVRLAVIFLLGTHFSDLFPMSASVLSSDGDTRDAAGGLVQDVEDRSEWLEDDDGYAGDAEDASADVGKRFQYNWAAYRAVWKDFPIDQAITALSPEYASLYSRISGQVRSCVSPPMTLSLGQSIAEQASRFVVRFVNPIFGPIHSTKVHKLLCHVLKAIRWHGHLQNGDTAHNESRHKHDKPFYCRTNKHLKSFTRQLVVRARGTHAVLARLGARTSQHQPVPPFLQQMQTPESLAATLSEDGEDAGRRPATRSSSHLRRVTIDLLSQLPDLKEIDGMLGLPAEFIVSIVEHVKFNAVMECGTRTVQTMHAAASYYNNAWFDTVLYQDEPGENSASVGVLRAVLRLPAGDVAIVCEMESVQAVQCSPLVRRGCDRLAW</sequence>
<keyword evidence="2" id="KW-1185">Reference proteome</keyword>
<dbReference type="Proteomes" id="UP000798662">
    <property type="component" value="Chromosome 2"/>
</dbReference>
<gene>
    <name evidence="1" type="ORF">I4F81_006416</name>
</gene>
<proteinExistence type="predicted"/>
<evidence type="ECO:0000313" key="2">
    <source>
        <dbReference type="Proteomes" id="UP000798662"/>
    </source>
</evidence>
<organism evidence="1 2">
    <name type="scientific">Pyropia yezoensis</name>
    <name type="common">Susabi-nori</name>
    <name type="synonym">Porphyra yezoensis</name>
    <dbReference type="NCBI Taxonomy" id="2788"/>
    <lineage>
        <taxon>Eukaryota</taxon>
        <taxon>Rhodophyta</taxon>
        <taxon>Bangiophyceae</taxon>
        <taxon>Bangiales</taxon>
        <taxon>Bangiaceae</taxon>
        <taxon>Pyropia</taxon>
    </lineage>
</organism>